<dbReference type="BioCyc" id="MSMI420247:GHWZ-1502-MONOMER"/>
<evidence type="ECO:0000313" key="2">
    <source>
        <dbReference type="Proteomes" id="UP000001992"/>
    </source>
</evidence>
<dbReference type="GeneID" id="78818112"/>
<dbReference type="EnsemblBacteria" id="ABQ87669">
    <property type="protein sequence ID" value="ABQ87669"/>
    <property type="gene ID" value="Msm_1464"/>
</dbReference>
<dbReference type="Proteomes" id="UP000001992">
    <property type="component" value="Chromosome"/>
</dbReference>
<dbReference type="STRING" id="420247.Msm_1464"/>
<dbReference type="HOGENOM" id="CLU_2079438_0_0_2"/>
<keyword evidence="2" id="KW-1185">Reference proteome</keyword>
<organism evidence="1 2">
    <name type="scientific">Methanobrevibacter smithii (strain ATCC 35061 / DSM 861 / OCM 144 / PS)</name>
    <dbReference type="NCBI Taxonomy" id="420247"/>
    <lineage>
        <taxon>Archaea</taxon>
        <taxon>Methanobacteriati</taxon>
        <taxon>Methanobacteriota</taxon>
        <taxon>Methanomada group</taxon>
        <taxon>Methanobacteria</taxon>
        <taxon>Methanobacteriales</taxon>
        <taxon>Methanobacteriaceae</taxon>
        <taxon>Methanobrevibacter</taxon>
    </lineage>
</organism>
<dbReference type="KEGG" id="msi:Msm_1464"/>
<dbReference type="AlphaFoldDB" id="A5UN91"/>
<dbReference type="PATRIC" id="fig|420247.28.peg.1458"/>
<sequence length="120" mass="14294">MEIHIEKVGLIRLNPNPKNKQLTLNLDWSVDYENTDQKVLNYDCILKNYGSFDIKLKVEGRIILEEYEKFQKELFSQILVKKSSDILMEMINLTRQNVYEIKNENETTFSKAFFENQLIN</sequence>
<reference evidence="1 2" key="1">
    <citation type="journal article" date="2007" name="Proc. Natl. Acad. Sci. U.S.A.">
        <title>Genomic and metabolic adaptations of Methanobrevibacter smithii to the human gut.</title>
        <authorList>
            <person name="Samuel B.S."/>
            <person name="Hansen E.E."/>
            <person name="Manchester J.K."/>
            <person name="Coutinho P.M."/>
            <person name="Henrissat B."/>
            <person name="Fulton R."/>
            <person name="Latreille P."/>
            <person name="Kim K."/>
            <person name="Wilson R.K."/>
            <person name="Gordon J.I."/>
        </authorList>
    </citation>
    <scope>NUCLEOTIDE SEQUENCE [LARGE SCALE GENOMIC DNA]</scope>
    <source>
        <strain evidence="2">ATCC 35061 / DSM 861 / OCM 144 / PS</strain>
    </source>
</reference>
<accession>A5UN91</accession>
<dbReference type="EMBL" id="CP000678">
    <property type="protein sequence ID" value="ABQ87669.1"/>
    <property type="molecule type" value="Genomic_DNA"/>
</dbReference>
<dbReference type="eggNOG" id="arCOG08279">
    <property type="taxonomic scope" value="Archaea"/>
</dbReference>
<dbReference type="RefSeq" id="WP_011954526.1">
    <property type="nucleotide sequence ID" value="NC_009515.1"/>
</dbReference>
<evidence type="ECO:0000313" key="1">
    <source>
        <dbReference type="EMBL" id="ABQ87669.1"/>
    </source>
</evidence>
<name>A5UN91_METS3</name>
<proteinExistence type="predicted"/>
<gene>
    <name evidence="1" type="ordered locus">Msm_1464</name>
</gene>
<protein>
    <submittedName>
        <fullName evidence="1">FlpE-related protein</fullName>
    </submittedName>
</protein>